<reference evidence="2" key="1">
    <citation type="submission" date="2021-10" db="EMBL/GenBank/DDBJ databases">
        <title>Collection of gut derived symbiotic bacterial strains cultured from healthy donors.</title>
        <authorList>
            <person name="Lin H."/>
            <person name="Littmann E."/>
            <person name="Kohout C."/>
            <person name="Pamer E.G."/>
        </authorList>
    </citation>
    <scope>NUCLEOTIDE SEQUENCE</scope>
    <source>
        <strain evidence="2">DFI.2.94</strain>
    </source>
</reference>
<evidence type="ECO:0000259" key="1">
    <source>
        <dbReference type="Pfam" id="PF04015"/>
    </source>
</evidence>
<dbReference type="Proteomes" id="UP001198806">
    <property type="component" value="Unassembled WGS sequence"/>
</dbReference>
<accession>A0AAP2Q9F5</accession>
<organism evidence="2 3">
    <name type="scientific">Parabacteroides distasonis</name>
    <dbReference type="NCBI Taxonomy" id="823"/>
    <lineage>
        <taxon>Bacteria</taxon>
        <taxon>Pseudomonadati</taxon>
        <taxon>Bacteroidota</taxon>
        <taxon>Bacteroidia</taxon>
        <taxon>Bacteroidales</taxon>
        <taxon>Tannerellaceae</taxon>
        <taxon>Parabacteroides</taxon>
    </lineage>
</organism>
<proteinExistence type="predicted"/>
<name>A0AAP2Q9F5_PARDI</name>
<feature type="domain" description="DUF362" evidence="1">
    <location>
        <begin position="226"/>
        <end position="420"/>
    </location>
</feature>
<protein>
    <submittedName>
        <fullName evidence="2">DUF362 domain-containing protein</fullName>
    </submittedName>
</protein>
<comment type="caution">
    <text evidence="2">The sequence shown here is derived from an EMBL/GenBank/DDBJ whole genome shotgun (WGS) entry which is preliminary data.</text>
</comment>
<dbReference type="Pfam" id="PF04015">
    <property type="entry name" value="DUF362"/>
    <property type="match status" value="2"/>
</dbReference>
<feature type="domain" description="DUF362" evidence="1">
    <location>
        <begin position="80"/>
        <end position="154"/>
    </location>
</feature>
<dbReference type="InterPro" id="IPR007160">
    <property type="entry name" value="DUF362"/>
</dbReference>
<gene>
    <name evidence="2" type="ORF">LI194_16260</name>
</gene>
<dbReference type="EMBL" id="JAJCNI010000022">
    <property type="protein sequence ID" value="MCB6519343.1"/>
    <property type="molecule type" value="Genomic_DNA"/>
</dbReference>
<dbReference type="RefSeq" id="WP_158532954.1">
    <property type="nucleotide sequence ID" value="NZ_JADMVU010000026.1"/>
</dbReference>
<evidence type="ECO:0000313" key="2">
    <source>
        <dbReference type="EMBL" id="MCB6519343.1"/>
    </source>
</evidence>
<evidence type="ECO:0000313" key="3">
    <source>
        <dbReference type="Proteomes" id="UP001198806"/>
    </source>
</evidence>
<sequence>MNCVYIENGGVYNYPKGTDFYNPSRLYPEYPWGKDEISSIPNDVYDMLRNTLYGMGYDKANFGKCNWNPLGNVIKPGQTVLLKPNWVSHKNKVYRGDPSLTCLVTHPSLVRAILDYVVIALKGEGMIILGDAPMQGTDLDEMFELAGYNQLFSFINRNGITVDICDFRKYKCVFHKGVSNELTLIDSPYKSKVVDLGSNSLHAENDKKEYVYKVSDYDYNLTKNYHDKGIHRYEINEAVLLADVVINIPKPKTHRLAGITGAMKNFVGITYEKASLPHRAIGDKESGTGDAYDKKSILKMYMEYIDNRQTICSVKGRIVMAKLLDFLKKSLYILGVLFSGDKYRIGSWYGNDTIWRTVVDLNHIVRYANKEGNICDLPQREILNIGDMIICGEKEGPVGPSPKPLGIIMMSDDMFIFDYTLSKIMQMECHEIPHIRFILDQYGYVLNAFIHSNNKEISDKKVSDVRFPKKWRFEAHSCWKN</sequence>
<dbReference type="AlphaFoldDB" id="A0AAP2Q9F5"/>